<gene>
    <name evidence="2" type="ORF">MNB_SM-4-1628</name>
</gene>
<dbReference type="Pfam" id="PF20572">
    <property type="entry name" value="DUF6781"/>
    <property type="match status" value="1"/>
</dbReference>
<protein>
    <submittedName>
        <fullName evidence="2">Uncharacterized protein</fullName>
    </submittedName>
</protein>
<proteinExistence type="predicted"/>
<evidence type="ECO:0000256" key="1">
    <source>
        <dbReference type="SAM" id="Coils"/>
    </source>
</evidence>
<reference evidence="2" key="1">
    <citation type="submission" date="2016-10" db="EMBL/GenBank/DDBJ databases">
        <authorList>
            <person name="de Groot N.N."/>
        </authorList>
    </citation>
    <scope>NUCLEOTIDE SEQUENCE</scope>
</reference>
<evidence type="ECO:0000313" key="2">
    <source>
        <dbReference type="EMBL" id="SFV58517.1"/>
    </source>
</evidence>
<dbReference type="InterPro" id="IPR046708">
    <property type="entry name" value="DUF6781"/>
</dbReference>
<dbReference type="EMBL" id="FPHF01000045">
    <property type="protein sequence ID" value="SFV58517.1"/>
    <property type="molecule type" value="Genomic_DNA"/>
</dbReference>
<organism evidence="2">
    <name type="scientific">hydrothermal vent metagenome</name>
    <dbReference type="NCBI Taxonomy" id="652676"/>
    <lineage>
        <taxon>unclassified sequences</taxon>
        <taxon>metagenomes</taxon>
        <taxon>ecological metagenomes</taxon>
    </lineage>
</organism>
<name>A0A1W1BYG0_9ZZZZ</name>
<dbReference type="AlphaFoldDB" id="A0A1W1BYG0"/>
<sequence>MAQNIETNLETVYNKRFKTIDERILSAIEESKIDFDSLTLEEVRQALLAEKEAIERELEKKSEALQNTKYTIFNVLEDEVLKSDNALAKLHQVKLQSIDLYDILSEMVESAIITALEKDTHGDITESNTEVIKEISYESIKEGSLNTIRVRKILSTILVTAIDMAEATPNRADQILSSTLHGMRSGLIKSIDRFKKRLEFMPLEAKHILIEDYDTIIEDLNQTDTLFSQVVTTQAQKSSKEIKNILTKLNHEMAYDLEELILISKETADIMKSRFSVFAKNAMRQADIAMHSSTAQEAKRMGMQAFGVARVALGSAIKSAKDAIDKK</sequence>
<keyword evidence="1" id="KW-0175">Coiled coil</keyword>
<feature type="coiled-coil region" evidence="1">
    <location>
        <begin position="37"/>
        <end position="71"/>
    </location>
</feature>
<accession>A0A1W1BYG0</accession>